<proteinExistence type="predicted"/>
<evidence type="ECO:0008006" key="3">
    <source>
        <dbReference type="Google" id="ProtNLM"/>
    </source>
</evidence>
<organism evidence="1 2">
    <name type="scientific">Limnobacter humi</name>
    <dbReference type="NCBI Taxonomy" id="1778671"/>
    <lineage>
        <taxon>Bacteria</taxon>
        <taxon>Pseudomonadati</taxon>
        <taxon>Pseudomonadota</taxon>
        <taxon>Betaproteobacteria</taxon>
        <taxon>Burkholderiales</taxon>
        <taxon>Burkholderiaceae</taxon>
        <taxon>Limnobacter</taxon>
    </lineage>
</organism>
<evidence type="ECO:0000313" key="1">
    <source>
        <dbReference type="EMBL" id="MCQ8895516.1"/>
    </source>
</evidence>
<dbReference type="EMBL" id="JANIGO010000001">
    <property type="protein sequence ID" value="MCQ8895516.1"/>
    <property type="molecule type" value="Genomic_DNA"/>
</dbReference>
<protein>
    <recommendedName>
        <fullName evidence="3">Peptidase M48 domain-containing protein</fullName>
    </recommendedName>
</protein>
<accession>A0ABT1WDB8</accession>
<dbReference type="Proteomes" id="UP001204142">
    <property type="component" value="Unassembled WGS sequence"/>
</dbReference>
<dbReference type="RefSeq" id="WP_256763195.1">
    <property type="nucleotide sequence ID" value="NZ_JANIGO010000001.1"/>
</dbReference>
<keyword evidence="2" id="KW-1185">Reference proteome</keyword>
<comment type="caution">
    <text evidence="1">The sequence shown here is derived from an EMBL/GenBank/DDBJ whole genome shotgun (WGS) entry which is preliminary data.</text>
</comment>
<gene>
    <name evidence="1" type="ORF">NQT62_03555</name>
</gene>
<evidence type="ECO:0000313" key="2">
    <source>
        <dbReference type="Proteomes" id="UP001204142"/>
    </source>
</evidence>
<sequence>MWGPTMWSGLFFGLISLFTPQASLPDTQALQGELQQFAQYFQIDAQRVKFRDSLLKNPSPFLTYGGSKACVVHINHNDDAKRVWSHFVNAGAEGASQAFLAFSSGHELTHCMLAEPGRRASARQALEQQLGVMFSSNTQFEETLADLVGLAYVAKVMPEQYAAVLDRLRDIRQDFSASDPEHNSSNSLRGDHVAFAEQLVARSAAKGLQVAQAQP</sequence>
<name>A0ABT1WDB8_9BURK</name>
<reference evidence="1 2" key="1">
    <citation type="submission" date="2022-07" db="EMBL/GenBank/DDBJ databases">
        <authorList>
            <person name="Xamxidin M."/>
            <person name="Wu M."/>
        </authorList>
    </citation>
    <scope>NUCLEOTIDE SEQUENCE [LARGE SCALE GENOMIC DNA]</scope>
    <source>
        <strain evidence="1 2">NBRC 111650</strain>
    </source>
</reference>